<protein>
    <submittedName>
        <fullName evidence="4">Uncharacterized protein</fullName>
    </submittedName>
</protein>
<accession>A0A6A4T998</accession>
<keyword evidence="1" id="KW-0812">Transmembrane</keyword>
<dbReference type="Pfam" id="PF07693">
    <property type="entry name" value="KAP_NTPase"/>
    <property type="match status" value="1"/>
</dbReference>
<proteinExistence type="predicted"/>
<dbReference type="InterPro" id="IPR011646">
    <property type="entry name" value="KAP_P-loop"/>
</dbReference>
<feature type="transmembrane region" description="Helical" evidence="1">
    <location>
        <begin position="213"/>
        <end position="237"/>
    </location>
</feature>
<sequence>MTSKHDIHAYALSKTLTKVSSPATVGLYSPCQNRINMILGQMEVHMDEEAVKIEGEHGGRPRSVKPSLTGFVALIGRLLFYRPIWTKTNQRHHNIRFIYVHFSAWHFAGSDLLWAGIVIRLIQAMQMNFGKLQLALYRVVQHDEEEEITKKKVGNGTNNWRSRKICCCPLWSLVLAFLVVPIILLVFLLAFGLPKPVVKPGGQGDKTNGQVGMLEGLIIASLGVPAASALRFTFLMVKNLIFNQDKNMKKGMDNERVSSQLGFMNEVRKEMWFLSRFVQFMEIFERRRIRVVLKITSLDRCAPKKIVAVLEAINILLSDEESPFISILAVNPDVLVQKVNFADGCLSKEDRAYALLNRIVTLAFTLPPLSDDSKHSLYYSLTSNSKFLEDISIGKDKHRTGNAKKTSSSSDVTKVLIALEESNPLTNKTTAALDVNEEEVEKLVGSILTHNERNINQYMSDDAMSMRRVINSIRVTVIIMMALEKQLPEPDCIAAWVVLATRWPCRLSWIIQCAEDAQQRGDIDRRSAAVTDDSKTLWEVFSESKAELYVMSEQIEDLLEQDGDPEMFERFLTADFRFTLKDLKTFEVVTVNLDHTIRKELAQIRGTSRLKDSGWVRDLAPLHITTIINMDTEEVCKELERMKFPSKYIEKVKSNDLNGLALLFGNTDDLKELLGMTFGEWATFRLHFLGLPSHLRSQYKNLPLASSHPQNQLLRFKTHMSHHYSSNSSLCIARLFCRKSSRYLTHTDSSRNIVGLLRAHLRPKDSASFLSLFFSSRGNFS</sequence>
<dbReference type="InterPro" id="IPR013761">
    <property type="entry name" value="SAM/pointed_sf"/>
</dbReference>
<comment type="caution">
    <text evidence="4">The sequence shown here is derived from an EMBL/GenBank/DDBJ whole genome shotgun (WGS) entry which is preliminary data.</text>
</comment>
<dbReference type="PANTHER" id="PTHR22674">
    <property type="entry name" value="NTPASE, KAP FAMILY P-LOOP DOMAIN-CONTAINING 1"/>
    <property type="match status" value="1"/>
</dbReference>
<evidence type="ECO:0000313" key="4">
    <source>
        <dbReference type="EMBL" id="KAF0042937.1"/>
    </source>
</evidence>
<dbReference type="PANTHER" id="PTHR22674:SF6">
    <property type="entry name" value="NTPASE KAP FAMILY P-LOOP DOMAIN-CONTAINING PROTEIN 1"/>
    <property type="match status" value="1"/>
</dbReference>
<dbReference type="Gene3D" id="1.10.150.50">
    <property type="entry name" value="Transcription Factor, Ets-1"/>
    <property type="match status" value="1"/>
</dbReference>
<keyword evidence="1" id="KW-0472">Membrane</keyword>
<feature type="domain" description="KAP NTPase" evidence="2">
    <location>
        <begin position="92"/>
        <end position="381"/>
    </location>
</feature>
<evidence type="ECO:0000259" key="2">
    <source>
        <dbReference type="Pfam" id="PF07693"/>
    </source>
</evidence>
<feature type="domain" description="Kinase D-interacting substrate of 220 kDa-like SAM" evidence="3">
    <location>
        <begin position="627"/>
        <end position="689"/>
    </location>
</feature>
<dbReference type="Proteomes" id="UP000438429">
    <property type="component" value="Unassembled WGS sequence"/>
</dbReference>
<dbReference type="Pfam" id="PF23307">
    <property type="entry name" value="SAM_KIDINS220"/>
    <property type="match status" value="1"/>
</dbReference>
<evidence type="ECO:0000313" key="5">
    <source>
        <dbReference type="Proteomes" id="UP000438429"/>
    </source>
</evidence>
<feature type="transmembrane region" description="Helical" evidence="1">
    <location>
        <begin position="170"/>
        <end position="193"/>
    </location>
</feature>
<dbReference type="SUPFAM" id="SSF47769">
    <property type="entry name" value="SAM/Pointed domain"/>
    <property type="match status" value="1"/>
</dbReference>
<evidence type="ECO:0000256" key="1">
    <source>
        <dbReference type="SAM" id="Phobius"/>
    </source>
</evidence>
<organism evidence="4 5">
    <name type="scientific">Scophthalmus maximus</name>
    <name type="common">Turbot</name>
    <name type="synonym">Psetta maxima</name>
    <dbReference type="NCBI Taxonomy" id="52904"/>
    <lineage>
        <taxon>Eukaryota</taxon>
        <taxon>Metazoa</taxon>
        <taxon>Chordata</taxon>
        <taxon>Craniata</taxon>
        <taxon>Vertebrata</taxon>
        <taxon>Euteleostomi</taxon>
        <taxon>Actinopterygii</taxon>
        <taxon>Neopterygii</taxon>
        <taxon>Teleostei</taxon>
        <taxon>Neoteleostei</taxon>
        <taxon>Acanthomorphata</taxon>
        <taxon>Carangaria</taxon>
        <taxon>Pleuronectiformes</taxon>
        <taxon>Pleuronectoidei</taxon>
        <taxon>Scophthalmidae</taxon>
        <taxon>Scophthalmus</taxon>
    </lineage>
</organism>
<reference evidence="4 5" key="1">
    <citation type="submission" date="2019-06" db="EMBL/GenBank/DDBJ databases">
        <title>Draft genomes of female and male turbot (Scophthalmus maximus).</title>
        <authorList>
            <person name="Xu H."/>
            <person name="Xu X.-W."/>
            <person name="Shao C."/>
            <person name="Chen S."/>
        </authorList>
    </citation>
    <scope>NUCLEOTIDE SEQUENCE [LARGE SCALE GENOMIC DNA]</scope>
    <source>
        <strain evidence="4">Ysfricsl-2016a</strain>
        <tissue evidence="4">Blood</tissue>
    </source>
</reference>
<evidence type="ECO:0000259" key="3">
    <source>
        <dbReference type="Pfam" id="PF23307"/>
    </source>
</evidence>
<keyword evidence="1" id="KW-1133">Transmembrane helix</keyword>
<dbReference type="InterPro" id="IPR052754">
    <property type="entry name" value="NTPase_KAP_P-loop"/>
</dbReference>
<feature type="transmembrane region" description="Helical" evidence="1">
    <location>
        <begin position="97"/>
        <end position="122"/>
    </location>
</feature>
<name>A0A6A4T998_SCOMX</name>
<dbReference type="InterPro" id="IPR057092">
    <property type="entry name" value="SAM_KIDINS220"/>
</dbReference>
<gene>
    <name evidence="4" type="ORF">F2P81_004274</name>
</gene>
<dbReference type="AlphaFoldDB" id="A0A6A4T998"/>
<dbReference type="EMBL" id="VEVO01000004">
    <property type="protein sequence ID" value="KAF0042937.1"/>
    <property type="molecule type" value="Genomic_DNA"/>
</dbReference>